<sequence length="187" mass="20961">MALTFDDGPDTRYTTAILDILKEKNVKATFFVVGTQVKKYPDVLKRIVEEGHAIGNHSQNHKDLSKLTKEQIAKEIDQADAAIEDVLGYKPELFRAPYGALSQTLKKTLKEKDRKLVGWTVDTRDWAGTSIKDMREVISNNSKPNGIILMHSFGGKHIANTVKMLPDVIDDLTKQGYTFVTADELVE</sequence>
<reference evidence="2 3" key="1">
    <citation type="submission" date="2016-05" db="EMBL/GenBank/DDBJ databases">
        <title>Paenibacillus oryzae. sp. nov., isolated from the rice root.</title>
        <authorList>
            <person name="Zhang J."/>
            <person name="Zhang X."/>
        </authorList>
    </citation>
    <scope>NUCLEOTIDE SEQUENCE [LARGE SCALE GENOMIC DNA]</scope>
    <source>
        <strain evidence="2 3">1DrF-4</strain>
    </source>
</reference>
<gene>
    <name evidence="2" type="ORF">A7K91_14055</name>
</gene>
<dbReference type="AlphaFoldDB" id="A0A1A5YK49"/>
<dbReference type="GO" id="GO:0005975">
    <property type="term" value="P:carbohydrate metabolic process"/>
    <property type="evidence" value="ECO:0007669"/>
    <property type="project" value="InterPro"/>
</dbReference>
<comment type="caution">
    <text evidence="2">The sequence shown here is derived from an EMBL/GenBank/DDBJ whole genome shotgun (WGS) entry which is preliminary data.</text>
</comment>
<accession>A0A1A5YK49</accession>
<evidence type="ECO:0000259" key="1">
    <source>
        <dbReference type="PROSITE" id="PS51677"/>
    </source>
</evidence>
<dbReference type="Pfam" id="PF01522">
    <property type="entry name" value="Polysacc_deac_1"/>
    <property type="match status" value="1"/>
</dbReference>
<keyword evidence="3" id="KW-1185">Reference proteome</keyword>
<dbReference type="SUPFAM" id="SSF88713">
    <property type="entry name" value="Glycoside hydrolase/deacetylase"/>
    <property type="match status" value="1"/>
</dbReference>
<dbReference type="PROSITE" id="PS51677">
    <property type="entry name" value="NODB"/>
    <property type="match status" value="1"/>
</dbReference>
<dbReference type="PANTHER" id="PTHR10587">
    <property type="entry name" value="GLYCOSYL TRANSFERASE-RELATED"/>
    <property type="match status" value="1"/>
</dbReference>
<dbReference type="GO" id="GO:0016810">
    <property type="term" value="F:hydrolase activity, acting on carbon-nitrogen (but not peptide) bonds"/>
    <property type="evidence" value="ECO:0007669"/>
    <property type="project" value="InterPro"/>
</dbReference>
<feature type="domain" description="NodB homology" evidence="1">
    <location>
        <begin position="1"/>
        <end position="180"/>
    </location>
</feature>
<dbReference type="InterPro" id="IPR050248">
    <property type="entry name" value="Polysacc_deacetylase_ArnD"/>
</dbReference>
<dbReference type="STRING" id="1844972.A7K91_14055"/>
<dbReference type="Gene3D" id="3.20.20.370">
    <property type="entry name" value="Glycoside hydrolase/deacetylase"/>
    <property type="match status" value="1"/>
</dbReference>
<dbReference type="EMBL" id="LYPA01000054">
    <property type="protein sequence ID" value="OBR65765.1"/>
    <property type="molecule type" value="Genomic_DNA"/>
</dbReference>
<name>A0A1A5YK49_9BACL</name>
<evidence type="ECO:0000313" key="3">
    <source>
        <dbReference type="Proteomes" id="UP000092024"/>
    </source>
</evidence>
<evidence type="ECO:0000313" key="2">
    <source>
        <dbReference type="EMBL" id="OBR65765.1"/>
    </source>
</evidence>
<dbReference type="InterPro" id="IPR002509">
    <property type="entry name" value="NODB_dom"/>
</dbReference>
<proteinExistence type="predicted"/>
<organism evidence="2 3">
    <name type="scientific">Paenibacillus oryzae</name>
    <dbReference type="NCBI Taxonomy" id="1844972"/>
    <lineage>
        <taxon>Bacteria</taxon>
        <taxon>Bacillati</taxon>
        <taxon>Bacillota</taxon>
        <taxon>Bacilli</taxon>
        <taxon>Bacillales</taxon>
        <taxon>Paenibacillaceae</taxon>
        <taxon>Paenibacillus</taxon>
    </lineage>
</organism>
<protein>
    <recommendedName>
        <fullName evidence="1">NodB homology domain-containing protein</fullName>
    </recommendedName>
</protein>
<dbReference type="Proteomes" id="UP000092024">
    <property type="component" value="Unassembled WGS sequence"/>
</dbReference>
<dbReference type="InterPro" id="IPR011330">
    <property type="entry name" value="Glyco_hydro/deAcase_b/a-brl"/>
</dbReference>
<dbReference type="CDD" id="cd10917">
    <property type="entry name" value="CE4_NodB_like_6s_7s"/>
    <property type="match status" value="1"/>
</dbReference>